<evidence type="ECO:0000313" key="2">
    <source>
        <dbReference type="Proteomes" id="UP000061468"/>
    </source>
</evidence>
<accession>A0AAC8XMB9</accession>
<name>A0AAC8XMB9_9ALTE</name>
<proteinExistence type="predicted"/>
<dbReference type="AlphaFoldDB" id="A0AAC8XMB9"/>
<evidence type="ECO:0008006" key="3">
    <source>
        <dbReference type="Google" id="ProtNLM"/>
    </source>
</evidence>
<evidence type="ECO:0000313" key="1">
    <source>
        <dbReference type="EMBL" id="AMJ79666.1"/>
    </source>
</evidence>
<organism evidence="1 2">
    <name type="scientific">Alteromonas mediterranea</name>
    <dbReference type="NCBI Taxonomy" id="314275"/>
    <lineage>
        <taxon>Bacteria</taxon>
        <taxon>Pseudomonadati</taxon>
        <taxon>Pseudomonadota</taxon>
        <taxon>Gammaproteobacteria</taxon>
        <taxon>Alteromonadales</taxon>
        <taxon>Alteromonadaceae</taxon>
        <taxon>Alteromonas/Salinimonas group</taxon>
        <taxon>Alteromonas</taxon>
    </lineage>
</organism>
<dbReference type="Proteomes" id="UP000061468">
    <property type="component" value="Chromosome"/>
</dbReference>
<reference evidence="1 2" key="1">
    <citation type="submission" date="2015-12" db="EMBL/GenBank/DDBJ databases">
        <title>Intraspecies pangenome expansion in the marine bacterium Alteromonas.</title>
        <authorList>
            <person name="Lopez-Perez M."/>
            <person name="Rodriguez-Valera F."/>
        </authorList>
    </citation>
    <scope>NUCLEOTIDE SEQUENCE [LARGE SCALE GENOMIC DNA]</scope>
    <source>
        <strain evidence="1 2">UM8</strain>
    </source>
</reference>
<dbReference type="EMBL" id="CP013928">
    <property type="protein sequence ID" value="AMJ79666.1"/>
    <property type="molecule type" value="Genomic_DNA"/>
</dbReference>
<gene>
    <name evidence="1" type="ORF">AV942_15890</name>
</gene>
<sequence>MNRNFLLTTVLLISGCTLFTPPRENPFLAETFEATENKKSMFGMAATDANRRVAILNVISGQICVEPPPEAANTISEAFTALFEADVQDKGNIAANLSQSITQNISQLYRRSQTVQLYRDAVFALCQSAINGSIVVDDATLASVPVDIREKVALQIKNIDDSEYYKPQLEEISTTGLVNLQALNAIRFRVEDLRNENKNDDAKKLEDVANTLGESLRKAEFRRRLEDGLREAFDVLKTELPQFYETEKLRFIVELSKPVQVCKTDVKYADDGKTISEKNVSCDVKIPKGIDESVKEYINALRAKTNNTD</sequence>
<dbReference type="PROSITE" id="PS51257">
    <property type="entry name" value="PROKAR_LIPOPROTEIN"/>
    <property type="match status" value="1"/>
</dbReference>
<dbReference type="RefSeq" id="WP_015067956.1">
    <property type="nucleotide sequence ID" value="NZ_CAXGIV010000097.1"/>
</dbReference>
<protein>
    <recommendedName>
        <fullName evidence="3">Lipoprotein</fullName>
    </recommendedName>
</protein>